<dbReference type="NCBIfam" id="TIGR01136">
    <property type="entry name" value="cysKM"/>
    <property type="match status" value="1"/>
</dbReference>
<evidence type="ECO:0000313" key="15">
    <source>
        <dbReference type="Proteomes" id="UP001055048"/>
    </source>
</evidence>
<evidence type="ECO:0000256" key="12">
    <source>
        <dbReference type="RuleBase" id="RU003985"/>
    </source>
</evidence>
<evidence type="ECO:0000256" key="7">
    <source>
        <dbReference type="ARBA" id="ARBA00022898"/>
    </source>
</evidence>
<dbReference type="InterPro" id="IPR001926">
    <property type="entry name" value="TrpB-like_PALP"/>
</dbReference>
<feature type="domain" description="Tryptophan synthase beta chain-like PALP" evidence="13">
    <location>
        <begin position="9"/>
        <end position="297"/>
    </location>
</feature>
<evidence type="ECO:0000256" key="6">
    <source>
        <dbReference type="ARBA" id="ARBA00022679"/>
    </source>
</evidence>
<evidence type="ECO:0000256" key="3">
    <source>
        <dbReference type="ARBA" id="ARBA00007103"/>
    </source>
</evidence>
<reference evidence="14" key="1">
    <citation type="submission" date="2022-01" db="EMBL/GenBank/DDBJ databases">
        <title>Novel bile acid biosynthetic pathways are enriched in the microbiome of centenarians.</title>
        <authorList>
            <person name="Sato Y."/>
            <person name="Atarashi K."/>
            <person name="Plichta R.D."/>
            <person name="Arai Y."/>
            <person name="Sasajima S."/>
            <person name="Kearney M.S."/>
            <person name="Suda W."/>
            <person name="Takeshita K."/>
            <person name="Sasaki T."/>
            <person name="Okamoto S."/>
            <person name="Skelly N.A."/>
            <person name="Okamura Y."/>
            <person name="Vlamakis H."/>
            <person name="Li Y."/>
            <person name="Tanoue T."/>
            <person name="Takei H."/>
            <person name="Nittono H."/>
            <person name="Narushima S."/>
            <person name="Irie J."/>
            <person name="Itoh H."/>
            <person name="Moriya K."/>
            <person name="Sugiura Y."/>
            <person name="Suematsu M."/>
            <person name="Moritoki N."/>
            <person name="Shibata S."/>
            <person name="Littman R.D."/>
            <person name="Fischbach A.M."/>
            <person name="Uwamino Y."/>
            <person name="Inoue T."/>
            <person name="Honda A."/>
            <person name="Hattori M."/>
            <person name="Murai T."/>
            <person name="Xavier J.R."/>
            <person name="Hirose N."/>
            <person name="Honda K."/>
        </authorList>
    </citation>
    <scope>NUCLEOTIDE SEQUENCE</scope>
    <source>
        <strain evidence="14">CE91-St12</strain>
    </source>
</reference>
<comment type="catalytic activity">
    <reaction evidence="9 12">
        <text>O-acetyl-L-serine + hydrogen sulfide = L-cysteine + acetate</text>
        <dbReference type="Rhea" id="RHEA:14829"/>
        <dbReference type="ChEBI" id="CHEBI:29919"/>
        <dbReference type="ChEBI" id="CHEBI:30089"/>
        <dbReference type="ChEBI" id="CHEBI:35235"/>
        <dbReference type="ChEBI" id="CHEBI:58340"/>
        <dbReference type="EC" id="2.5.1.47"/>
    </reaction>
</comment>
<dbReference type="InterPro" id="IPR005856">
    <property type="entry name" value="Cys_synth"/>
</dbReference>
<dbReference type="InterPro" id="IPR036052">
    <property type="entry name" value="TrpB-like_PALP_sf"/>
</dbReference>
<feature type="binding site" evidence="10">
    <location>
        <position position="77"/>
    </location>
    <ligand>
        <name>pyridoxal 5'-phosphate</name>
        <dbReference type="ChEBI" id="CHEBI:597326"/>
    </ligand>
</feature>
<evidence type="ECO:0000313" key="14">
    <source>
        <dbReference type="EMBL" id="GKH13655.1"/>
    </source>
</evidence>
<feature type="binding site" evidence="10">
    <location>
        <position position="269"/>
    </location>
    <ligand>
        <name>pyridoxal 5'-phosphate</name>
        <dbReference type="ChEBI" id="CHEBI:597326"/>
    </ligand>
</feature>
<keyword evidence="7 10" id="KW-0663">Pyridoxal phosphate</keyword>
<sequence>MAKIAKNLTELIGHTPLMELAGYSRKYGLKRNIVAKLESFNPAGSVKDRVAFAMIEDAEARGALKPGATIIEPTSGNTGVGLAMVATIKGYHLILTMPETMSVERRNLLKALGAEIVLTDGLAGMAGSIAKAKELRDAIPGAVILQQFENPSNAKAHEHTTGEEIWTDTDGKVTVFVAGVGTGGTVCGVARALKKHNPDVYVVAVEPASSPVLEGGEDAPHRIQGIGANFIPSIYDASVVDEIIPVPDDEAIRGGRELASAEGLLAGISSGAAVYAARLLAERPEFADKMIVALLPDTGERYLSTELFAFDTYPLE</sequence>
<comment type="similarity">
    <text evidence="3 12">Belongs to the cysteine synthase/cystathionine beta-synthase family.</text>
</comment>
<organism evidence="14 15">
    <name type="scientific">Bacteroides uniformis</name>
    <dbReference type="NCBI Taxonomy" id="820"/>
    <lineage>
        <taxon>Bacteria</taxon>
        <taxon>Pseudomonadati</taxon>
        <taxon>Bacteroidota</taxon>
        <taxon>Bacteroidia</taxon>
        <taxon>Bacteroidales</taxon>
        <taxon>Bacteroidaceae</taxon>
        <taxon>Bacteroides</taxon>
    </lineage>
</organism>
<dbReference type="PROSITE" id="PS00901">
    <property type="entry name" value="CYS_SYNTHASE"/>
    <property type="match status" value="1"/>
</dbReference>
<dbReference type="Proteomes" id="UP001055048">
    <property type="component" value="Unassembled WGS sequence"/>
</dbReference>
<protein>
    <recommendedName>
        <fullName evidence="4 12">Cysteine synthase</fullName>
        <ecNumber evidence="4 12">2.5.1.47</ecNumber>
    </recommendedName>
</protein>
<name>A0AA37NR16_BACUN</name>
<dbReference type="RefSeq" id="WP_244074522.1">
    <property type="nucleotide sequence ID" value="NZ_BQNL01000001.1"/>
</dbReference>
<evidence type="ECO:0000256" key="8">
    <source>
        <dbReference type="ARBA" id="ARBA00023192"/>
    </source>
</evidence>
<evidence type="ECO:0000256" key="1">
    <source>
        <dbReference type="ARBA" id="ARBA00001933"/>
    </source>
</evidence>
<dbReference type="SUPFAM" id="SSF53686">
    <property type="entry name" value="Tryptophan synthase beta subunit-like PLP-dependent enzymes"/>
    <property type="match status" value="1"/>
</dbReference>
<keyword evidence="5 12" id="KW-0028">Amino-acid biosynthesis</keyword>
<evidence type="ECO:0000256" key="5">
    <source>
        <dbReference type="ARBA" id="ARBA00022605"/>
    </source>
</evidence>
<dbReference type="EC" id="2.5.1.47" evidence="4 12"/>
<dbReference type="FunFam" id="3.40.50.1100:FF:000003">
    <property type="entry name" value="Cystathionine beta-synthase"/>
    <property type="match status" value="1"/>
</dbReference>
<dbReference type="InterPro" id="IPR050214">
    <property type="entry name" value="Cys_Synth/Cystath_Beta-Synth"/>
</dbReference>
<keyword evidence="8 12" id="KW-0198">Cysteine biosynthesis</keyword>
<dbReference type="PANTHER" id="PTHR10314">
    <property type="entry name" value="CYSTATHIONINE BETA-SYNTHASE"/>
    <property type="match status" value="1"/>
</dbReference>
<dbReference type="InterPro" id="IPR005859">
    <property type="entry name" value="CysK"/>
</dbReference>
<dbReference type="EMBL" id="BQNL01000001">
    <property type="protein sequence ID" value="GKH13655.1"/>
    <property type="molecule type" value="Genomic_DNA"/>
</dbReference>
<dbReference type="Pfam" id="PF00291">
    <property type="entry name" value="PALP"/>
    <property type="match status" value="1"/>
</dbReference>
<evidence type="ECO:0000256" key="2">
    <source>
        <dbReference type="ARBA" id="ARBA00004962"/>
    </source>
</evidence>
<comment type="pathway">
    <text evidence="2">Amino-acid biosynthesis; L-cysteine biosynthesis; L-cysteine from L-serine: step 2/2.</text>
</comment>
<dbReference type="GO" id="GO:0006535">
    <property type="term" value="P:cysteine biosynthetic process from serine"/>
    <property type="evidence" value="ECO:0007669"/>
    <property type="project" value="UniProtKB-UniRule"/>
</dbReference>
<evidence type="ECO:0000256" key="4">
    <source>
        <dbReference type="ARBA" id="ARBA00012681"/>
    </source>
</evidence>
<dbReference type="NCBIfam" id="TIGR01139">
    <property type="entry name" value="cysK"/>
    <property type="match status" value="1"/>
</dbReference>
<gene>
    <name evidence="14" type="ORF">CE91St12_18650</name>
</gene>
<dbReference type="GO" id="GO:0004124">
    <property type="term" value="F:cysteine synthase activity"/>
    <property type="evidence" value="ECO:0007669"/>
    <property type="project" value="UniProtKB-UniRule"/>
</dbReference>
<dbReference type="InterPro" id="IPR001216">
    <property type="entry name" value="P-phosphate_BS"/>
</dbReference>
<dbReference type="FunFam" id="3.40.50.1100:FF:000118">
    <property type="entry name" value="Related to CYS4-cystathionine beta-synthase"/>
    <property type="match status" value="1"/>
</dbReference>
<evidence type="ECO:0000259" key="13">
    <source>
        <dbReference type="Pfam" id="PF00291"/>
    </source>
</evidence>
<dbReference type="Gene3D" id="3.40.50.1100">
    <property type="match status" value="2"/>
</dbReference>
<evidence type="ECO:0000256" key="10">
    <source>
        <dbReference type="PIRSR" id="PIRSR605856-50"/>
    </source>
</evidence>
<dbReference type="AlphaFoldDB" id="A0AA37NR16"/>
<dbReference type="CDD" id="cd01561">
    <property type="entry name" value="CBS_like"/>
    <property type="match status" value="1"/>
</dbReference>
<comment type="caution">
    <text evidence="14">The sequence shown here is derived from an EMBL/GenBank/DDBJ whole genome shotgun (WGS) entry which is preliminary data.</text>
</comment>
<feature type="binding site" evidence="10">
    <location>
        <begin position="181"/>
        <end position="185"/>
    </location>
    <ligand>
        <name>pyridoxal 5'-phosphate</name>
        <dbReference type="ChEBI" id="CHEBI:597326"/>
    </ligand>
</feature>
<evidence type="ECO:0000256" key="9">
    <source>
        <dbReference type="ARBA" id="ARBA00047931"/>
    </source>
</evidence>
<proteinExistence type="inferred from homology"/>
<keyword evidence="6 12" id="KW-0808">Transferase</keyword>
<accession>A0AA37NR16</accession>
<evidence type="ECO:0000256" key="11">
    <source>
        <dbReference type="PIRSR" id="PIRSR605856-51"/>
    </source>
</evidence>
<feature type="modified residue" description="N6-(pyridoxal phosphate)lysine" evidence="11">
    <location>
        <position position="47"/>
    </location>
</feature>
<comment type="cofactor">
    <cofactor evidence="1 10 12">
        <name>pyridoxal 5'-phosphate</name>
        <dbReference type="ChEBI" id="CHEBI:597326"/>
    </cofactor>
</comment>